<keyword evidence="2" id="KW-0560">Oxidoreductase</keyword>
<reference evidence="5 6" key="1">
    <citation type="submission" date="2023-07" db="EMBL/GenBank/DDBJ databases">
        <title>Sequencing the genomes of 1000 actinobacteria strains.</title>
        <authorList>
            <person name="Klenk H.-P."/>
        </authorList>
    </citation>
    <scope>NUCLEOTIDE SEQUENCE [LARGE SCALE GENOMIC DNA]</scope>
    <source>
        <strain evidence="5 6">DSM 19426</strain>
    </source>
</reference>
<evidence type="ECO:0000259" key="4">
    <source>
        <dbReference type="Pfam" id="PF22725"/>
    </source>
</evidence>
<name>A0ABU2BU68_9ACTN</name>
<proteinExistence type="inferred from homology"/>
<dbReference type="Pfam" id="PF22725">
    <property type="entry name" value="GFO_IDH_MocA_C3"/>
    <property type="match status" value="1"/>
</dbReference>
<protein>
    <submittedName>
        <fullName evidence="5">Dehydrogenase</fullName>
    </submittedName>
</protein>
<dbReference type="InterPro" id="IPR050984">
    <property type="entry name" value="Gfo/Idh/MocA_domain"/>
</dbReference>
<dbReference type="InterPro" id="IPR036291">
    <property type="entry name" value="NAD(P)-bd_dom_sf"/>
</dbReference>
<dbReference type="InterPro" id="IPR055170">
    <property type="entry name" value="GFO_IDH_MocA-like_dom"/>
</dbReference>
<comment type="caution">
    <text evidence="5">The sequence shown here is derived from an EMBL/GenBank/DDBJ whole genome shotgun (WGS) entry which is preliminary data.</text>
</comment>
<keyword evidence="6" id="KW-1185">Reference proteome</keyword>
<dbReference type="SUPFAM" id="SSF51735">
    <property type="entry name" value="NAD(P)-binding Rossmann-fold domains"/>
    <property type="match status" value="1"/>
</dbReference>
<evidence type="ECO:0000259" key="3">
    <source>
        <dbReference type="Pfam" id="PF01408"/>
    </source>
</evidence>
<accession>A0ABU2BU68</accession>
<feature type="domain" description="Gfo/Idh/MocA-like oxidoreductase N-terminal" evidence="3">
    <location>
        <begin position="5"/>
        <end position="124"/>
    </location>
</feature>
<dbReference type="InterPro" id="IPR000683">
    <property type="entry name" value="Gfo/Idh/MocA-like_OxRdtase_N"/>
</dbReference>
<evidence type="ECO:0000256" key="2">
    <source>
        <dbReference type="ARBA" id="ARBA00023002"/>
    </source>
</evidence>
<dbReference type="Pfam" id="PF01408">
    <property type="entry name" value="GFO_IDH_MocA"/>
    <property type="match status" value="1"/>
</dbReference>
<evidence type="ECO:0000256" key="1">
    <source>
        <dbReference type="ARBA" id="ARBA00010928"/>
    </source>
</evidence>
<dbReference type="Gene3D" id="3.40.50.720">
    <property type="entry name" value="NAD(P)-binding Rossmann-like Domain"/>
    <property type="match status" value="1"/>
</dbReference>
<dbReference type="SUPFAM" id="SSF55347">
    <property type="entry name" value="Glyceraldehyde-3-phosphate dehydrogenase-like, C-terminal domain"/>
    <property type="match status" value="1"/>
</dbReference>
<evidence type="ECO:0000313" key="5">
    <source>
        <dbReference type="EMBL" id="MDR7361821.1"/>
    </source>
</evidence>
<feature type="domain" description="GFO/IDH/MocA-like oxidoreductase" evidence="4">
    <location>
        <begin position="134"/>
        <end position="256"/>
    </location>
</feature>
<comment type="similarity">
    <text evidence="1">Belongs to the Gfo/Idh/MocA family.</text>
</comment>
<dbReference type="PANTHER" id="PTHR22604">
    <property type="entry name" value="OXIDOREDUCTASES"/>
    <property type="match status" value="1"/>
</dbReference>
<dbReference type="PANTHER" id="PTHR22604:SF105">
    <property type="entry name" value="TRANS-1,2-DIHYDROBENZENE-1,2-DIOL DEHYDROGENASE"/>
    <property type="match status" value="1"/>
</dbReference>
<dbReference type="RefSeq" id="WP_310300365.1">
    <property type="nucleotide sequence ID" value="NZ_BAAAPS010000008.1"/>
</dbReference>
<gene>
    <name evidence="5" type="ORF">J2S63_001374</name>
</gene>
<dbReference type="EMBL" id="JAVDYG010000001">
    <property type="protein sequence ID" value="MDR7361821.1"/>
    <property type="molecule type" value="Genomic_DNA"/>
</dbReference>
<evidence type="ECO:0000313" key="6">
    <source>
        <dbReference type="Proteomes" id="UP001183648"/>
    </source>
</evidence>
<dbReference type="Gene3D" id="3.30.360.10">
    <property type="entry name" value="Dihydrodipicolinate Reductase, domain 2"/>
    <property type="match status" value="1"/>
</dbReference>
<dbReference type="Proteomes" id="UP001183648">
    <property type="component" value="Unassembled WGS sequence"/>
</dbReference>
<organism evidence="5 6">
    <name type="scientific">Nocardioides marmoribigeumensis</name>
    <dbReference type="NCBI Taxonomy" id="433649"/>
    <lineage>
        <taxon>Bacteria</taxon>
        <taxon>Bacillati</taxon>
        <taxon>Actinomycetota</taxon>
        <taxon>Actinomycetes</taxon>
        <taxon>Propionibacteriales</taxon>
        <taxon>Nocardioidaceae</taxon>
        <taxon>Nocardioides</taxon>
    </lineage>
</organism>
<sequence length="335" mass="36313">MVAPLRVGVLGAAKIAPKALLAPALLHPDVEVTAVAARDEATARAYAERHGIPRVLPDYEALVGDPDLDVVYNPLPMALHGRWTKAALGAGKHVLCEKPFTANGDEAAEVVAVAERTGLVVMEAFHHRYHPLVERLVELLERREIGELRSVDAWFRARINRPDDIRWKLELAGGSLMDIGTYPLHLMRTVAGEPEVVSAEAIERTPAVDRTMLAHLRFTDGPFHRGTVEGRMASAMLSRRGRGSGALVVGTQGSIRVEGFVQPTVHNRIEVVSPRGRRAKSFPRTPTTYDGQLAAFVRAVREGAPVPTDGADAVAQMRAIDAIYTAAGLPLRQPA</sequence>